<dbReference type="GO" id="GO:0015031">
    <property type="term" value="P:protein transport"/>
    <property type="evidence" value="ECO:0007669"/>
    <property type="project" value="UniProtKB-KW"/>
</dbReference>
<keyword evidence="6" id="KW-0812">Transmembrane</keyword>
<evidence type="ECO:0000256" key="2">
    <source>
        <dbReference type="ARBA" id="ARBA00006555"/>
    </source>
</evidence>
<protein>
    <submittedName>
        <fullName evidence="13">Energy transducer TonB</fullName>
    </submittedName>
</protein>
<dbReference type="PROSITE" id="PS52015">
    <property type="entry name" value="TONB_CTD"/>
    <property type="match status" value="1"/>
</dbReference>
<evidence type="ECO:0000256" key="7">
    <source>
        <dbReference type="ARBA" id="ARBA00022927"/>
    </source>
</evidence>
<proteinExistence type="inferred from homology"/>
<dbReference type="PANTHER" id="PTHR33446:SF2">
    <property type="entry name" value="PROTEIN TONB"/>
    <property type="match status" value="1"/>
</dbReference>
<keyword evidence="9" id="KW-0472">Membrane</keyword>
<dbReference type="KEGG" id="hyj:FHG12_03240"/>
<dbReference type="GO" id="GO:0031992">
    <property type="term" value="F:energy transducer activity"/>
    <property type="evidence" value="ECO:0007669"/>
    <property type="project" value="TreeGrafter"/>
</dbReference>
<evidence type="ECO:0000256" key="4">
    <source>
        <dbReference type="ARBA" id="ARBA00022475"/>
    </source>
</evidence>
<evidence type="ECO:0000313" key="14">
    <source>
        <dbReference type="Proteomes" id="UP000305398"/>
    </source>
</evidence>
<name>A0A5B7ZWE7_9BACT</name>
<evidence type="ECO:0000256" key="6">
    <source>
        <dbReference type="ARBA" id="ARBA00022692"/>
    </source>
</evidence>
<dbReference type="SUPFAM" id="SSF74653">
    <property type="entry name" value="TolA/TonB C-terminal domain"/>
    <property type="match status" value="1"/>
</dbReference>
<feature type="chain" id="PRO_5022890508" evidence="11">
    <location>
        <begin position="20"/>
        <end position="162"/>
    </location>
</feature>
<feature type="signal peptide" evidence="11">
    <location>
        <begin position="1"/>
        <end position="19"/>
    </location>
</feature>
<dbReference type="PANTHER" id="PTHR33446">
    <property type="entry name" value="PROTEIN TONB-RELATED"/>
    <property type="match status" value="1"/>
</dbReference>
<keyword evidence="14" id="KW-1185">Reference proteome</keyword>
<evidence type="ECO:0000259" key="12">
    <source>
        <dbReference type="PROSITE" id="PS52015"/>
    </source>
</evidence>
<keyword evidence="5" id="KW-0997">Cell inner membrane</keyword>
<evidence type="ECO:0000256" key="10">
    <source>
        <dbReference type="SAM" id="MobiDB-lite"/>
    </source>
</evidence>
<keyword evidence="8" id="KW-1133">Transmembrane helix</keyword>
<dbReference type="InterPro" id="IPR037682">
    <property type="entry name" value="TonB_C"/>
</dbReference>
<keyword evidence="7" id="KW-0653">Protein transport</keyword>
<dbReference type="Proteomes" id="UP000305398">
    <property type="component" value="Chromosome"/>
</dbReference>
<organism evidence="13 14">
    <name type="scientific">Hymenobacter jejuensis</name>
    <dbReference type="NCBI Taxonomy" id="2502781"/>
    <lineage>
        <taxon>Bacteria</taxon>
        <taxon>Pseudomonadati</taxon>
        <taxon>Bacteroidota</taxon>
        <taxon>Cytophagia</taxon>
        <taxon>Cytophagales</taxon>
        <taxon>Hymenobacteraceae</taxon>
        <taxon>Hymenobacter</taxon>
    </lineage>
</organism>
<gene>
    <name evidence="13" type="ORF">FHG12_03240</name>
</gene>
<evidence type="ECO:0000256" key="11">
    <source>
        <dbReference type="SAM" id="SignalP"/>
    </source>
</evidence>
<evidence type="ECO:0000256" key="9">
    <source>
        <dbReference type="ARBA" id="ARBA00023136"/>
    </source>
</evidence>
<dbReference type="RefSeq" id="WP_139514252.1">
    <property type="nucleotide sequence ID" value="NZ_CP040896.1"/>
</dbReference>
<reference evidence="13 14" key="1">
    <citation type="submission" date="2019-06" db="EMBL/GenBank/DDBJ databases">
        <authorList>
            <person name="Srinivasan S."/>
        </authorList>
    </citation>
    <scope>NUCLEOTIDE SEQUENCE [LARGE SCALE GENOMIC DNA]</scope>
    <source>
        <strain evidence="13 14">17J68-5</strain>
    </source>
</reference>
<dbReference type="EMBL" id="CP040896">
    <property type="protein sequence ID" value="QDA59177.1"/>
    <property type="molecule type" value="Genomic_DNA"/>
</dbReference>
<evidence type="ECO:0000256" key="1">
    <source>
        <dbReference type="ARBA" id="ARBA00004383"/>
    </source>
</evidence>
<dbReference type="GO" id="GO:0055085">
    <property type="term" value="P:transmembrane transport"/>
    <property type="evidence" value="ECO:0007669"/>
    <property type="project" value="InterPro"/>
</dbReference>
<evidence type="ECO:0000256" key="5">
    <source>
        <dbReference type="ARBA" id="ARBA00022519"/>
    </source>
</evidence>
<dbReference type="InterPro" id="IPR051045">
    <property type="entry name" value="TonB-dependent_transducer"/>
</dbReference>
<comment type="subcellular location">
    <subcellularLocation>
        <location evidence="1">Cell inner membrane</location>
        <topology evidence="1">Single-pass membrane protein</topology>
        <orientation evidence="1">Periplasmic side</orientation>
    </subcellularLocation>
</comment>
<keyword evidence="11" id="KW-0732">Signal</keyword>
<dbReference type="GO" id="GO:0098797">
    <property type="term" value="C:plasma membrane protein complex"/>
    <property type="evidence" value="ECO:0007669"/>
    <property type="project" value="TreeGrafter"/>
</dbReference>
<evidence type="ECO:0000256" key="3">
    <source>
        <dbReference type="ARBA" id="ARBA00022448"/>
    </source>
</evidence>
<dbReference type="AlphaFoldDB" id="A0A5B7ZWE7"/>
<keyword evidence="4" id="KW-1003">Cell membrane</keyword>
<sequence length="162" mass="17391">MKHLFFILGLVASGATAQAQTPATPPAKQPIELKAGHMQAQAKPAANRPDVPPQFPGGAQAMNDFFQQNVKYPEAARVKQVNGNVVTAFTIQPDGKLANLSVVTPLTPECDAEALRVLKLMPAWKPATRKGEPVAVQARLPVPFGNSTNLKVEKAKTKTKFE</sequence>
<feature type="domain" description="TonB C-terminal" evidence="12">
    <location>
        <begin position="57"/>
        <end position="153"/>
    </location>
</feature>
<dbReference type="OrthoDB" id="1039448at2"/>
<dbReference type="Pfam" id="PF03544">
    <property type="entry name" value="TonB_C"/>
    <property type="match status" value="1"/>
</dbReference>
<evidence type="ECO:0000256" key="8">
    <source>
        <dbReference type="ARBA" id="ARBA00022989"/>
    </source>
</evidence>
<accession>A0A5B7ZWE7</accession>
<dbReference type="Gene3D" id="3.30.1150.10">
    <property type="match status" value="1"/>
</dbReference>
<dbReference type="NCBIfam" id="TIGR01352">
    <property type="entry name" value="tonB_Cterm"/>
    <property type="match status" value="1"/>
</dbReference>
<keyword evidence="3" id="KW-0813">Transport</keyword>
<evidence type="ECO:0000313" key="13">
    <source>
        <dbReference type="EMBL" id="QDA59177.1"/>
    </source>
</evidence>
<dbReference type="InterPro" id="IPR006260">
    <property type="entry name" value="TonB/TolA_C"/>
</dbReference>
<comment type="similarity">
    <text evidence="2">Belongs to the TonB family.</text>
</comment>
<feature type="region of interest" description="Disordered" evidence="10">
    <location>
        <begin position="40"/>
        <end position="59"/>
    </location>
</feature>